<reference evidence="6" key="1">
    <citation type="journal article" date="2021" name="mSystems">
        <title>Bacteria and Archaea Synergistically Convert Glycine Betaine to Biogenic Methane in the Formosa Cold Seep of the South China Sea.</title>
        <authorList>
            <person name="Li L."/>
            <person name="Zhang W."/>
            <person name="Zhang S."/>
            <person name="Song L."/>
            <person name="Sun Q."/>
            <person name="Zhang H."/>
            <person name="Xiang H."/>
            <person name="Dong X."/>
        </authorList>
    </citation>
    <scope>NUCLEOTIDE SEQUENCE</scope>
    <source>
        <strain evidence="6">ZWT</strain>
    </source>
</reference>
<organism evidence="6 7">
    <name type="scientific">Oceanirhabdus seepicola</name>
    <dbReference type="NCBI Taxonomy" id="2828781"/>
    <lineage>
        <taxon>Bacteria</taxon>
        <taxon>Bacillati</taxon>
        <taxon>Bacillota</taxon>
        <taxon>Clostridia</taxon>
        <taxon>Eubacteriales</taxon>
        <taxon>Clostridiaceae</taxon>
        <taxon>Oceanirhabdus</taxon>
    </lineage>
</organism>
<dbReference type="GO" id="GO:0016887">
    <property type="term" value="F:ATP hydrolysis activity"/>
    <property type="evidence" value="ECO:0007669"/>
    <property type="project" value="InterPro"/>
</dbReference>
<name>A0A9J6P2M5_9CLOT</name>
<protein>
    <recommendedName>
        <fullName evidence="3">Nuclease SbcCD subunit C</fullName>
    </recommendedName>
</protein>
<dbReference type="EMBL" id="JAGSOJ010000002">
    <property type="protein sequence ID" value="MCM1989776.1"/>
    <property type="molecule type" value="Genomic_DNA"/>
</dbReference>
<gene>
    <name evidence="6" type="ORF">KDK92_08495</name>
</gene>
<dbReference type="Gene3D" id="3.40.50.300">
    <property type="entry name" value="P-loop containing nucleotide triphosphate hydrolases"/>
    <property type="match status" value="2"/>
</dbReference>
<feature type="coiled-coil region" evidence="4">
    <location>
        <begin position="397"/>
        <end position="459"/>
    </location>
</feature>
<evidence type="ECO:0000259" key="5">
    <source>
        <dbReference type="Pfam" id="PF13476"/>
    </source>
</evidence>
<dbReference type="Pfam" id="PF13476">
    <property type="entry name" value="AAA_23"/>
    <property type="match status" value="1"/>
</dbReference>
<dbReference type="GO" id="GO:0006302">
    <property type="term" value="P:double-strand break repair"/>
    <property type="evidence" value="ECO:0007669"/>
    <property type="project" value="InterPro"/>
</dbReference>
<comment type="similarity">
    <text evidence="1">Belongs to the SMC family. SbcC subfamily.</text>
</comment>
<dbReference type="InterPro" id="IPR027417">
    <property type="entry name" value="P-loop_NTPase"/>
</dbReference>
<dbReference type="Pfam" id="PF13558">
    <property type="entry name" value="SbcC_Walker_B"/>
    <property type="match status" value="1"/>
</dbReference>
<proteinExistence type="inferred from homology"/>
<dbReference type="Proteomes" id="UP001056429">
    <property type="component" value="Unassembled WGS sequence"/>
</dbReference>
<reference evidence="6" key="2">
    <citation type="submission" date="2021-04" db="EMBL/GenBank/DDBJ databases">
        <authorList>
            <person name="Dong X."/>
        </authorList>
    </citation>
    <scope>NUCLEOTIDE SEQUENCE</scope>
    <source>
        <strain evidence="6">ZWT</strain>
    </source>
</reference>
<evidence type="ECO:0000256" key="2">
    <source>
        <dbReference type="ARBA" id="ARBA00011322"/>
    </source>
</evidence>
<feature type="coiled-coil region" evidence="4">
    <location>
        <begin position="718"/>
        <end position="766"/>
    </location>
</feature>
<dbReference type="PANTHER" id="PTHR32114:SF2">
    <property type="entry name" value="ABC TRANSPORTER ABCH.3"/>
    <property type="match status" value="1"/>
</dbReference>
<dbReference type="Gene3D" id="1.10.287.1490">
    <property type="match status" value="1"/>
</dbReference>
<feature type="domain" description="Rad50/SbcC-type AAA" evidence="5">
    <location>
        <begin position="5"/>
        <end position="205"/>
    </location>
</feature>
<evidence type="ECO:0000313" key="6">
    <source>
        <dbReference type="EMBL" id="MCM1989776.1"/>
    </source>
</evidence>
<accession>A0A9J6P2M5</accession>
<evidence type="ECO:0000256" key="4">
    <source>
        <dbReference type="SAM" id="Coils"/>
    </source>
</evidence>
<comment type="subunit">
    <text evidence="2">Heterodimer of SbcC and SbcD.</text>
</comment>
<dbReference type="AlphaFoldDB" id="A0A9J6P2M5"/>
<sequence>MKPLKLIISAFGPYGGKEEIDFTKLGNKSIFLITGRTGAGKTTIFDGISYALYGETSITERNAESLRSQFAKESELTEVELQFKLKGKEYRVYRVPKQQRAKKRGEGFIECKPEATLEIFNGEEKKIITGVAKVNKKIEDLMGISGEQFRQIMMIPQGEFRKLLTSDSQERERVLRKIFDTKIYSLLQIKLDSKAKEIYGRIKNKKTLRDGAISRISIEENQENEELIKILNSEDRNIQYIVDEMEKYILQDKESLKEKEQEIDNINKGIKKEIEIKNKAFQKNKIIDDIKELQIKKEELTGEKEIFLSREERLSKALLCEKIIPLEMNVLKREEEINNTKKKIELEDSELKELKDRILEEKKEYTQLNTQEQIEAIERKKEEVIILKKYIEKVNKIEELKKEFKLYSCRLEELRQLKIQETDKREKILKTTEEKDKLKEKLSKELMSLSEIKGDYNNKKSTFDEIAITSNEYDEVYESLLQLYKEKKQYSGELEGVEKWISELELKKKELFNEFIKSQGSILAKELHHGEPCPVCGSKEHPNPTKHNAESIDIESLEKLDQQINSVKEQYNTLKNNYSVLDERYKGEERNFTKLKLRLSEKSSLDNIKEMKYKESKVELSNRIELLKNELEDINIKIKLRDEIEAKLLKVTKEIENYKIEYKSTIDNIEALSKEYDSVFKKHSESEAMLKEIASSVPKEYQSSERLSTGIKDKESFVLSWEKNIKEYENKIKALENSLSSKEGRLKTLQQSLVEFEKSIKEMIDSFKEAVSKNFTCKDEYEKSKLSEVEISELKKSIEKFNKTMEEAKAKLEELNKHVDSLEKENVDEINSKILELENLRGEIDKQRGKINSRLSNNDKALQEIKSVSEEIKGEEKEYNVIGYLAKVSRGENSYRITFERYVLAAFLEDILHAANSRFKIMTGNRYLLYRTDELQRKNKQSGLELEVYDNYTGQRRHVKTLSGGESFKASLSMALGLSDVVQSYAGGVRLDTMFIDEGFGTLDPESLDSAIACLIDLQKSGRLVGIISHVPELKERIDAQLIVKATNKGSSTEFKI</sequence>
<dbReference type="RefSeq" id="WP_250858801.1">
    <property type="nucleotide sequence ID" value="NZ_JAGSOJ010000002.1"/>
</dbReference>
<dbReference type="PANTHER" id="PTHR32114">
    <property type="entry name" value="ABC TRANSPORTER ABCH.3"/>
    <property type="match status" value="1"/>
</dbReference>
<comment type="caution">
    <text evidence="6">The sequence shown here is derived from an EMBL/GenBank/DDBJ whole genome shotgun (WGS) entry which is preliminary data.</text>
</comment>
<keyword evidence="7" id="KW-1185">Reference proteome</keyword>
<feature type="coiled-coil region" evidence="4">
    <location>
        <begin position="337"/>
        <end position="371"/>
    </location>
</feature>
<feature type="coiled-coil region" evidence="4">
    <location>
        <begin position="791"/>
        <end position="878"/>
    </location>
</feature>
<evidence type="ECO:0000256" key="1">
    <source>
        <dbReference type="ARBA" id="ARBA00006930"/>
    </source>
</evidence>
<evidence type="ECO:0000256" key="3">
    <source>
        <dbReference type="ARBA" id="ARBA00013368"/>
    </source>
</evidence>
<dbReference type="SUPFAM" id="SSF52540">
    <property type="entry name" value="P-loop containing nucleoside triphosphate hydrolases"/>
    <property type="match status" value="1"/>
</dbReference>
<keyword evidence="4" id="KW-0175">Coiled coil</keyword>
<feature type="coiled-coil region" evidence="4">
    <location>
        <begin position="242"/>
        <end position="310"/>
    </location>
</feature>
<dbReference type="InterPro" id="IPR038729">
    <property type="entry name" value="Rad50/SbcC_AAA"/>
</dbReference>
<feature type="coiled-coil region" evidence="4">
    <location>
        <begin position="557"/>
        <end position="675"/>
    </location>
</feature>
<evidence type="ECO:0000313" key="7">
    <source>
        <dbReference type="Proteomes" id="UP001056429"/>
    </source>
</evidence>